<reference evidence="1 2" key="1">
    <citation type="submission" date="2024-01" db="EMBL/GenBank/DDBJ databases">
        <title>Genome insights into Plantactinospora sonchi sp. nov.</title>
        <authorList>
            <person name="Wang L."/>
        </authorList>
    </citation>
    <scope>NUCLEOTIDE SEQUENCE [LARGE SCALE GENOMIC DNA]</scope>
    <source>
        <strain evidence="1 2">NEAU-QY2</strain>
    </source>
</reference>
<evidence type="ECO:0000313" key="1">
    <source>
        <dbReference type="EMBL" id="MEE6262724.1"/>
    </source>
</evidence>
<comment type="caution">
    <text evidence="1">The sequence shown here is derived from an EMBL/GenBank/DDBJ whole genome shotgun (WGS) entry which is preliminary data.</text>
</comment>
<sequence length="48" mass="4982">MCQAPEGQRRVAGTVTVAVTVFLSARLVRRIGAERRGSVIRGAVAAGS</sequence>
<gene>
    <name evidence="1" type="ORF">V1633_30020</name>
</gene>
<accession>A0ABU7S1S9</accession>
<dbReference type="RefSeq" id="WP_331217666.1">
    <property type="nucleotide sequence ID" value="NZ_JAZGQK010000031.1"/>
</dbReference>
<evidence type="ECO:0000313" key="2">
    <source>
        <dbReference type="Proteomes" id="UP001332243"/>
    </source>
</evidence>
<keyword evidence="2" id="KW-1185">Reference proteome</keyword>
<protein>
    <submittedName>
        <fullName evidence="1">Uncharacterized protein</fullName>
    </submittedName>
</protein>
<name>A0ABU7S1S9_9ACTN</name>
<organism evidence="1 2">
    <name type="scientific">Plantactinospora sonchi</name>
    <dbReference type="NCBI Taxonomy" id="1544735"/>
    <lineage>
        <taxon>Bacteria</taxon>
        <taxon>Bacillati</taxon>
        <taxon>Actinomycetota</taxon>
        <taxon>Actinomycetes</taxon>
        <taxon>Micromonosporales</taxon>
        <taxon>Micromonosporaceae</taxon>
        <taxon>Plantactinospora</taxon>
    </lineage>
</organism>
<dbReference type="Proteomes" id="UP001332243">
    <property type="component" value="Unassembled WGS sequence"/>
</dbReference>
<dbReference type="EMBL" id="JAZGQK010000031">
    <property type="protein sequence ID" value="MEE6262724.1"/>
    <property type="molecule type" value="Genomic_DNA"/>
</dbReference>
<proteinExistence type="predicted"/>